<evidence type="ECO:0000313" key="1">
    <source>
        <dbReference type="EMBL" id="NLS08704.1"/>
    </source>
</evidence>
<dbReference type="EMBL" id="JABAHY010000001">
    <property type="protein sequence ID" value="NLS08704.1"/>
    <property type="molecule type" value="Genomic_DNA"/>
</dbReference>
<accession>A0A7X8THK2</accession>
<dbReference type="AlphaFoldDB" id="A0A7X8THK2"/>
<protein>
    <submittedName>
        <fullName evidence="1">Uncharacterized protein</fullName>
    </submittedName>
</protein>
<keyword evidence="2" id="KW-1185">Reference proteome</keyword>
<proteinExistence type="predicted"/>
<dbReference type="RefSeq" id="WP_168886195.1">
    <property type="nucleotide sequence ID" value="NZ_JABAHY010000001.1"/>
</dbReference>
<name>A0A7X8THK2_9MICC</name>
<comment type="caution">
    <text evidence="1">The sequence shown here is derived from an EMBL/GenBank/DDBJ whole genome shotgun (WGS) entry which is preliminary data.</text>
</comment>
<organism evidence="1 2">
    <name type="scientific">Nesterenkonia sedimenti</name>
    <dbReference type="NCBI Taxonomy" id="1463632"/>
    <lineage>
        <taxon>Bacteria</taxon>
        <taxon>Bacillati</taxon>
        <taxon>Actinomycetota</taxon>
        <taxon>Actinomycetes</taxon>
        <taxon>Micrococcales</taxon>
        <taxon>Micrococcaceae</taxon>
        <taxon>Nesterenkonia</taxon>
    </lineage>
</organism>
<evidence type="ECO:0000313" key="2">
    <source>
        <dbReference type="Proteomes" id="UP000523139"/>
    </source>
</evidence>
<gene>
    <name evidence="1" type="ORF">HGQ17_01530</name>
</gene>
<reference evidence="1 2" key="1">
    <citation type="submission" date="2020-04" db="EMBL/GenBank/DDBJ databases">
        <title>Nesterenkonia sp. nov., isolated from marine sediment.</title>
        <authorList>
            <person name="Zhang G."/>
        </authorList>
    </citation>
    <scope>NUCLEOTIDE SEQUENCE [LARGE SCALE GENOMIC DNA]</scope>
    <source>
        <strain evidence="1 2">MY13</strain>
    </source>
</reference>
<sequence length="138" mass="14344">MGTDALGKITATAALAFSIGGLSACSGSADDPGNEPTAEEVDLDYPEDAEISVLSGPYQDCRQNFCLTGGGSSDGEGEINIIDTDADERDSVTGPPGTTAQAGGLEAMVLEVGENEGYNPDEDGRHPYWVRIAVWETE</sequence>
<dbReference type="Proteomes" id="UP000523139">
    <property type="component" value="Unassembled WGS sequence"/>
</dbReference>